<dbReference type="GO" id="GO:0005829">
    <property type="term" value="C:cytosol"/>
    <property type="evidence" value="ECO:0007669"/>
    <property type="project" value="TreeGrafter"/>
</dbReference>
<comment type="caution">
    <text evidence="16">The sequence shown here is derived from an EMBL/GenBank/DDBJ whole genome shotgun (WGS) entry which is preliminary data.</text>
</comment>
<dbReference type="AlphaFoldDB" id="A0A7Z0TZM1"/>
<dbReference type="GO" id="GO:0006189">
    <property type="term" value="P:'de novo' IMP biosynthetic process"/>
    <property type="evidence" value="ECO:0007669"/>
    <property type="project" value="UniProtKB-UniPathway"/>
</dbReference>
<dbReference type="Proteomes" id="UP000589896">
    <property type="component" value="Unassembled WGS sequence"/>
</dbReference>
<dbReference type="Pfam" id="PF08328">
    <property type="entry name" value="ASL_C"/>
    <property type="match status" value="1"/>
</dbReference>
<evidence type="ECO:0000256" key="8">
    <source>
        <dbReference type="ARBA" id="ARBA00024477"/>
    </source>
</evidence>
<gene>
    <name evidence="16" type="primary">purB</name>
    <name evidence="16" type="ORF">H0E82_15430</name>
</gene>
<evidence type="ECO:0000256" key="12">
    <source>
        <dbReference type="NCBIfam" id="TIGR00928"/>
    </source>
</evidence>
<dbReference type="Pfam" id="PF00206">
    <property type="entry name" value="Lyase_1"/>
    <property type="match status" value="1"/>
</dbReference>
<feature type="domain" description="Adenylosuccinate lyase PurB C-terminal" evidence="15">
    <location>
        <begin position="336"/>
        <end position="450"/>
    </location>
</feature>
<dbReference type="Gene3D" id="1.10.40.30">
    <property type="entry name" value="Fumarase/aspartase (C-terminal domain)"/>
    <property type="match status" value="1"/>
</dbReference>
<dbReference type="PROSITE" id="PS00163">
    <property type="entry name" value="FUMARATE_LYASES"/>
    <property type="match status" value="1"/>
</dbReference>
<comment type="catalytic activity">
    <reaction evidence="11">
        <text>N(6)-(1,2-dicarboxyethyl)-AMP = fumarate + AMP</text>
        <dbReference type="Rhea" id="RHEA:16853"/>
        <dbReference type="ChEBI" id="CHEBI:29806"/>
        <dbReference type="ChEBI" id="CHEBI:57567"/>
        <dbReference type="ChEBI" id="CHEBI:456215"/>
        <dbReference type="EC" id="4.3.2.2"/>
    </reaction>
    <physiologicalReaction direction="left-to-right" evidence="11">
        <dbReference type="Rhea" id="RHEA:16854"/>
    </physiologicalReaction>
</comment>
<dbReference type="NCBIfam" id="NF006764">
    <property type="entry name" value="PRK09285.1"/>
    <property type="match status" value="1"/>
</dbReference>
<evidence type="ECO:0000256" key="6">
    <source>
        <dbReference type="ARBA" id="ARBA00022755"/>
    </source>
</evidence>
<dbReference type="InterPro" id="IPR004769">
    <property type="entry name" value="Pur_lyase"/>
</dbReference>
<name>A0A7Z0TZM1_9GAMM</name>
<evidence type="ECO:0000259" key="15">
    <source>
        <dbReference type="Pfam" id="PF08328"/>
    </source>
</evidence>
<evidence type="ECO:0000313" key="16">
    <source>
        <dbReference type="EMBL" id="NYZ64130.1"/>
    </source>
</evidence>
<comment type="pathway">
    <text evidence="2 13">Purine metabolism; AMP biosynthesis via de novo pathway; AMP from IMP: step 2/2.</text>
</comment>
<dbReference type="RefSeq" id="WP_180546341.1">
    <property type="nucleotide sequence ID" value="NZ_JACCJZ010000020.1"/>
</dbReference>
<dbReference type="Gene3D" id="1.20.200.10">
    <property type="entry name" value="Fumarase/aspartase (Central domain)"/>
    <property type="match status" value="1"/>
</dbReference>
<evidence type="ECO:0000256" key="1">
    <source>
        <dbReference type="ARBA" id="ARBA00004706"/>
    </source>
</evidence>
<dbReference type="GO" id="GO:0044208">
    <property type="term" value="P:'de novo' AMP biosynthetic process"/>
    <property type="evidence" value="ECO:0007669"/>
    <property type="project" value="UniProtKB-UniPathway"/>
</dbReference>
<dbReference type="FunFam" id="1.20.200.10:FF:000004">
    <property type="entry name" value="Adenylosuccinate lyase"/>
    <property type="match status" value="1"/>
</dbReference>
<evidence type="ECO:0000256" key="13">
    <source>
        <dbReference type="RuleBase" id="RU361172"/>
    </source>
</evidence>
<dbReference type="InterPro" id="IPR022761">
    <property type="entry name" value="Fumarate_lyase_N"/>
</dbReference>
<keyword evidence="6 13" id="KW-0658">Purine biosynthesis</keyword>
<dbReference type="GO" id="GO:0004018">
    <property type="term" value="F:N6-(1,2-dicarboxyethyl)AMP AMP-lyase (fumarate-forming) activity"/>
    <property type="evidence" value="ECO:0007669"/>
    <property type="project" value="UniProtKB-UniRule"/>
</dbReference>
<dbReference type="InterPro" id="IPR013539">
    <property type="entry name" value="PurB_C"/>
</dbReference>
<dbReference type="PANTHER" id="PTHR43411:SF1">
    <property type="entry name" value="ADENYLOSUCCINATE LYASE"/>
    <property type="match status" value="1"/>
</dbReference>
<reference evidence="16 17" key="1">
    <citation type="submission" date="2020-07" db="EMBL/GenBank/DDBJ databases">
        <title>isolation of Luteimonas sp. SJ-16.</title>
        <authorList>
            <person name="Huang X.-X."/>
            <person name="Xu L."/>
            <person name="Sun J.-Q."/>
        </authorList>
    </citation>
    <scope>NUCLEOTIDE SEQUENCE [LARGE SCALE GENOMIC DNA]</scope>
    <source>
        <strain evidence="16 17">SJ-16</strain>
    </source>
</reference>
<evidence type="ECO:0000256" key="10">
    <source>
        <dbReference type="ARBA" id="ARBA00030717"/>
    </source>
</evidence>
<dbReference type="UniPathway" id="UPA00074">
    <property type="reaction ID" value="UER00132"/>
</dbReference>
<dbReference type="UniPathway" id="UPA00075">
    <property type="reaction ID" value="UER00336"/>
</dbReference>
<keyword evidence="7 13" id="KW-0456">Lyase</keyword>
<dbReference type="EC" id="4.3.2.2" evidence="4 12"/>
<evidence type="ECO:0000256" key="2">
    <source>
        <dbReference type="ARBA" id="ARBA00004734"/>
    </source>
</evidence>
<comment type="function">
    <text evidence="9">Catalyzes two reactions in de novo purine nucleotide biosynthesis. Catalyzes the breakdown of 5-aminoimidazole- (N-succinylocarboxamide) ribotide (SAICAR or 2-[5-amino-1-(5-phospho-beta-D-ribosyl)imidazole-4-carboxamido]succinate) to 5-aminoimidazole-4-carboxamide ribotide (AICAR or 5-amino-1-(5-phospho-beta-D-ribosyl)imidazole-4-carboxamide) and fumarate, and of adenylosuccinate (ADS or N(6)-(1,2-dicarboxyethyl)-AMP) to adenosine monophosphate (AMP) and fumarate.</text>
</comment>
<dbReference type="InterPro" id="IPR047136">
    <property type="entry name" value="PurB_bact"/>
</dbReference>
<dbReference type="SUPFAM" id="SSF48557">
    <property type="entry name" value="L-aspartase-like"/>
    <property type="match status" value="1"/>
</dbReference>
<accession>A0A7Z0TZM1</accession>
<dbReference type="PANTHER" id="PTHR43411">
    <property type="entry name" value="ADENYLOSUCCINATE LYASE"/>
    <property type="match status" value="1"/>
</dbReference>
<dbReference type="CDD" id="cd01598">
    <property type="entry name" value="PurB"/>
    <property type="match status" value="1"/>
</dbReference>
<evidence type="ECO:0000313" key="17">
    <source>
        <dbReference type="Proteomes" id="UP000589896"/>
    </source>
</evidence>
<proteinExistence type="inferred from homology"/>
<dbReference type="InterPro" id="IPR000362">
    <property type="entry name" value="Fumarate_lyase_fam"/>
</dbReference>
<evidence type="ECO:0000256" key="3">
    <source>
        <dbReference type="ARBA" id="ARBA00008273"/>
    </source>
</evidence>
<feature type="domain" description="Fumarate lyase N-terminal" evidence="14">
    <location>
        <begin position="19"/>
        <end position="317"/>
    </location>
</feature>
<dbReference type="Gene3D" id="1.10.275.10">
    <property type="entry name" value="Fumarase/aspartase (N-terminal domain)"/>
    <property type="match status" value="1"/>
</dbReference>
<dbReference type="EMBL" id="JACCJZ010000020">
    <property type="protein sequence ID" value="NYZ64130.1"/>
    <property type="molecule type" value="Genomic_DNA"/>
</dbReference>
<evidence type="ECO:0000256" key="9">
    <source>
        <dbReference type="ARBA" id="ARBA00025012"/>
    </source>
</evidence>
<evidence type="ECO:0000256" key="11">
    <source>
        <dbReference type="ARBA" id="ARBA00049115"/>
    </source>
</evidence>
<comment type="pathway">
    <text evidence="1 13">Purine metabolism; IMP biosynthesis via de novo pathway; 5-amino-1-(5-phospho-D-ribosyl)imidazole-4-carboxamide from 5-amino-1-(5-phospho-D-ribosyl)imidazole-4-carboxylate: step 2/2.</text>
</comment>
<comment type="catalytic activity">
    <reaction evidence="8">
        <text>(2S)-2-[5-amino-1-(5-phospho-beta-D-ribosyl)imidazole-4-carboxamido]succinate = 5-amino-1-(5-phospho-beta-D-ribosyl)imidazole-4-carboxamide + fumarate</text>
        <dbReference type="Rhea" id="RHEA:23920"/>
        <dbReference type="ChEBI" id="CHEBI:29806"/>
        <dbReference type="ChEBI" id="CHEBI:58443"/>
        <dbReference type="ChEBI" id="CHEBI:58475"/>
        <dbReference type="EC" id="4.3.2.2"/>
    </reaction>
    <physiologicalReaction direction="left-to-right" evidence="8">
        <dbReference type="Rhea" id="RHEA:23921"/>
    </physiologicalReaction>
</comment>
<sequence length="460" mass="50122">MTDTRTVESALLALSPLDGRYAGKVDALRPIFSEYGLIRARVKVEVEWLLALAAEPGIGELAPFSDAAAARLRALADDFSPADAAGVKAIERTTNHDVKAVEYFIKERLKDDAELAPALEFVHFACTSEDINNLSYGLMLEQARREVVVPGFEDIVARLRTLAHAQAAQPMLSRTHGQTASPTTLGKELANVVARLERQIQQIGAVELTGKINGAVGNYNAHVASYPDVDWPAFAQRFVEGLGLVFNPYTTQIEPHDAIAEIGDAARRANTILVDLSRDVWGYISLGYFKQKLKDGEVGSSTMPHKVNPIDFENAEGNFGIANALFEHFSAKLPISRWQRDLTDSTVLRALGTAFGHTQVGLDSLAKGIGKLEVNPQRLDADLDAAWEVLAEAVQTVMRRHGLPNPYEQLKALTRGQGITAESMQAFVESLDLPDDAKQSLRVLTPGRYTGLAESLARAI</sequence>
<protein>
    <recommendedName>
        <fullName evidence="5 12">Adenylosuccinate lyase</fullName>
        <shortName evidence="13">ASL</shortName>
        <ecNumber evidence="4 12">4.3.2.2</ecNumber>
    </recommendedName>
    <alternativeName>
        <fullName evidence="10 13">Adenylosuccinase</fullName>
    </alternativeName>
</protein>
<dbReference type="PRINTS" id="PR00149">
    <property type="entry name" value="FUMRATELYASE"/>
</dbReference>
<organism evidence="16 17">
    <name type="scientific">Luteimonas deserti</name>
    <dbReference type="NCBI Taxonomy" id="2752306"/>
    <lineage>
        <taxon>Bacteria</taxon>
        <taxon>Pseudomonadati</taxon>
        <taxon>Pseudomonadota</taxon>
        <taxon>Gammaproteobacteria</taxon>
        <taxon>Lysobacterales</taxon>
        <taxon>Lysobacteraceae</taxon>
        <taxon>Luteimonas</taxon>
    </lineage>
</organism>
<dbReference type="InterPro" id="IPR020557">
    <property type="entry name" value="Fumarate_lyase_CS"/>
</dbReference>
<evidence type="ECO:0000256" key="7">
    <source>
        <dbReference type="ARBA" id="ARBA00023239"/>
    </source>
</evidence>
<dbReference type="InterPro" id="IPR024083">
    <property type="entry name" value="Fumarase/histidase_N"/>
</dbReference>
<evidence type="ECO:0000259" key="14">
    <source>
        <dbReference type="Pfam" id="PF00206"/>
    </source>
</evidence>
<evidence type="ECO:0000256" key="4">
    <source>
        <dbReference type="ARBA" id="ARBA00012339"/>
    </source>
</evidence>
<dbReference type="NCBIfam" id="TIGR00928">
    <property type="entry name" value="purB"/>
    <property type="match status" value="1"/>
</dbReference>
<dbReference type="InterPro" id="IPR008948">
    <property type="entry name" value="L-Aspartase-like"/>
</dbReference>
<keyword evidence="17" id="KW-1185">Reference proteome</keyword>
<evidence type="ECO:0000256" key="5">
    <source>
        <dbReference type="ARBA" id="ARBA00017058"/>
    </source>
</evidence>
<comment type="similarity">
    <text evidence="3 13">Belongs to the lyase 1 family. Adenylosuccinate lyase subfamily.</text>
</comment>